<evidence type="ECO:0000313" key="3">
    <source>
        <dbReference type="Proteomes" id="UP000233343"/>
    </source>
</evidence>
<accession>A0A2N0ZDV5</accession>
<protein>
    <submittedName>
        <fullName evidence="2">Uncharacterized protein</fullName>
    </submittedName>
</protein>
<feature type="coiled-coil region" evidence="1">
    <location>
        <begin position="43"/>
        <end position="70"/>
    </location>
</feature>
<evidence type="ECO:0000313" key="2">
    <source>
        <dbReference type="EMBL" id="PKG27677.1"/>
    </source>
</evidence>
<keyword evidence="3" id="KW-1185">Reference proteome</keyword>
<sequence length="193" mass="21839">MDINSELMKLGFNFAGILTKNSATAIIDKIKTAKTTGDQEQVIRNLEEIINDLISDKNQLIQIVQAYEEKLIMQKISDEDIEYITENIIPLLETLLQENEGEEAEKATMALHIIKPILSKETLNILQLLGFNFKQAIGEPLTQLVSATIASKSPIISNTEELQLLHLKKEVEYLNVVQDNEAFQRLLKVYGKE</sequence>
<dbReference type="EMBL" id="PISD01000039">
    <property type="protein sequence ID" value="PKG27677.1"/>
    <property type="molecule type" value="Genomic_DNA"/>
</dbReference>
<keyword evidence="1" id="KW-0175">Coiled coil</keyword>
<dbReference type="RefSeq" id="WP_066190001.1">
    <property type="nucleotide sequence ID" value="NZ_JAFDQP010000001.1"/>
</dbReference>
<dbReference type="AlphaFoldDB" id="A0A2N0ZDV5"/>
<gene>
    <name evidence="2" type="ORF">CWS20_17650</name>
</gene>
<reference evidence="2 3" key="1">
    <citation type="journal article" date="2010" name="Int. J. Syst. Evol. Microbiol.">
        <title>Bacillus horneckiae sp. nov., isolated from a spacecraft-assembly clean room.</title>
        <authorList>
            <person name="Vaishampayan P."/>
            <person name="Probst A."/>
            <person name="Krishnamurthi S."/>
            <person name="Ghosh S."/>
            <person name="Osman S."/>
            <person name="McDowall A."/>
            <person name="Ruckmani A."/>
            <person name="Mayilraj S."/>
            <person name="Venkateswaran K."/>
        </authorList>
    </citation>
    <scope>NUCLEOTIDE SEQUENCE [LARGE SCALE GENOMIC DNA]</scope>
    <source>
        <strain evidence="3">1PO1SC</strain>
    </source>
</reference>
<proteinExistence type="predicted"/>
<evidence type="ECO:0000256" key="1">
    <source>
        <dbReference type="SAM" id="Coils"/>
    </source>
</evidence>
<organism evidence="2 3">
    <name type="scientific">Cytobacillus horneckiae</name>
    <dbReference type="NCBI Taxonomy" id="549687"/>
    <lineage>
        <taxon>Bacteria</taxon>
        <taxon>Bacillati</taxon>
        <taxon>Bacillota</taxon>
        <taxon>Bacilli</taxon>
        <taxon>Bacillales</taxon>
        <taxon>Bacillaceae</taxon>
        <taxon>Cytobacillus</taxon>
    </lineage>
</organism>
<dbReference type="Proteomes" id="UP000233343">
    <property type="component" value="Unassembled WGS sequence"/>
</dbReference>
<name>A0A2N0ZDV5_9BACI</name>
<comment type="caution">
    <text evidence="2">The sequence shown here is derived from an EMBL/GenBank/DDBJ whole genome shotgun (WGS) entry which is preliminary data.</text>
</comment>